<dbReference type="Pfam" id="PF02803">
    <property type="entry name" value="Thiolase_C"/>
    <property type="match status" value="1"/>
</dbReference>
<dbReference type="AlphaFoldDB" id="A0A1F7SHL6"/>
<dbReference type="PROSITE" id="PS00098">
    <property type="entry name" value="THIOLASE_1"/>
    <property type="match status" value="1"/>
</dbReference>
<comment type="caution">
    <text evidence="8">The sequence shown here is derived from an EMBL/GenBank/DDBJ whole genome shotgun (WGS) entry which is preliminary data.</text>
</comment>
<keyword evidence="2 5" id="KW-0808">Transferase</keyword>
<proteinExistence type="inferred from homology"/>
<dbReference type="CDD" id="cd00751">
    <property type="entry name" value="thiolase"/>
    <property type="match status" value="1"/>
</dbReference>
<feature type="domain" description="Thiolase N-terminal" evidence="6">
    <location>
        <begin position="5"/>
        <end position="262"/>
    </location>
</feature>
<dbReference type="PROSITE" id="PS00099">
    <property type="entry name" value="THIOLASE_3"/>
    <property type="match status" value="1"/>
</dbReference>
<dbReference type="NCBIfam" id="TIGR01930">
    <property type="entry name" value="AcCoA-C-Actrans"/>
    <property type="match status" value="1"/>
</dbReference>
<feature type="domain" description="Thiolase C-terminal" evidence="7">
    <location>
        <begin position="270"/>
        <end position="391"/>
    </location>
</feature>
<evidence type="ECO:0000256" key="3">
    <source>
        <dbReference type="ARBA" id="ARBA00023315"/>
    </source>
</evidence>
<dbReference type="STRING" id="1817883.A3G31_07235"/>
<dbReference type="InterPro" id="IPR016039">
    <property type="entry name" value="Thiolase-like"/>
</dbReference>
<gene>
    <name evidence="8" type="ORF">A3G31_07235</name>
</gene>
<dbReference type="InterPro" id="IPR020615">
    <property type="entry name" value="Thiolase_acyl_enz_int_AS"/>
</dbReference>
<dbReference type="PANTHER" id="PTHR18919">
    <property type="entry name" value="ACETYL-COA C-ACYLTRANSFERASE"/>
    <property type="match status" value="1"/>
</dbReference>
<sequence>MREAVIASGVRTAIGNFGGGLKDFSAVDLGVAVAREALKRAGIKPEQVDDVIFGVILSANLGQNAARQIGVKSGIPVEVPAIAINQMCGSGLRAVMMAAQEVLIGDADIVVAGGVESMTQSPFILPAARWGARIGDIKVIDSMIKDGLTCAFSNLHMGITVENIAAKYNISRKEQDEFSCESQNKAERAIKEGRFKEEIVPFEIPQKKGANVIFAQDEFPRFGTTVEQLSKLKPAFKPDGTVTAGNASGINDGAAAVVVMSAEKAKELGLTPLAKIRSYATVGVTPEIMGIGPVDSTKKALEKAGLKINDVELIEFNEAFAAQSLGVLKELKPKPEIVNVNGGAIALGHPIGASGARILVTLIHEMKKRGLNIGLAGLCIGGGMGISMVVEM</sequence>
<evidence type="ECO:0000259" key="6">
    <source>
        <dbReference type="Pfam" id="PF00108"/>
    </source>
</evidence>
<dbReference type="PIRSF" id="PIRSF000429">
    <property type="entry name" value="Ac-CoA_Ac_transf"/>
    <property type="match status" value="1"/>
</dbReference>
<comment type="similarity">
    <text evidence="1 5">Belongs to the thiolase-like superfamily. Thiolase family.</text>
</comment>
<dbReference type="InterPro" id="IPR020613">
    <property type="entry name" value="Thiolase_CS"/>
</dbReference>
<reference evidence="8 9" key="1">
    <citation type="journal article" date="2016" name="Nat. Commun.">
        <title>Thousands of microbial genomes shed light on interconnected biogeochemical processes in an aquifer system.</title>
        <authorList>
            <person name="Anantharaman K."/>
            <person name="Brown C.T."/>
            <person name="Hug L.A."/>
            <person name="Sharon I."/>
            <person name="Castelle C.J."/>
            <person name="Probst A.J."/>
            <person name="Thomas B.C."/>
            <person name="Singh A."/>
            <person name="Wilkins M.J."/>
            <person name="Karaoz U."/>
            <person name="Brodie E.L."/>
            <person name="Williams K.H."/>
            <person name="Hubbard S.S."/>
            <person name="Banfield J.F."/>
        </authorList>
    </citation>
    <scope>NUCLEOTIDE SEQUENCE [LARGE SCALE GENOMIC DNA]</scope>
</reference>
<dbReference type="InterPro" id="IPR020610">
    <property type="entry name" value="Thiolase_AS"/>
</dbReference>
<feature type="active site" description="Acyl-thioester intermediate" evidence="4">
    <location>
        <position position="88"/>
    </location>
</feature>
<dbReference type="PROSITE" id="PS00737">
    <property type="entry name" value="THIOLASE_2"/>
    <property type="match status" value="1"/>
</dbReference>
<dbReference type="GO" id="GO:0003988">
    <property type="term" value="F:acetyl-CoA C-acyltransferase activity"/>
    <property type="evidence" value="ECO:0007669"/>
    <property type="project" value="UniProtKB-ARBA"/>
</dbReference>
<evidence type="ECO:0000256" key="5">
    <source>
        <dbReference type="RuleBase" id="RU003557"/>
    </source>
</evidence>
<organism evidence="8 9">
    <name type="scientific">Candidatus Schekmanbacteria bacterium RIFCSPLOWO2_12_FULL_38_15</name>
    <dbReference type="NCBI Taxonomy" id="1817883"/>
    <lineage>
        <taxon>Bacteria</taxon>
        <taxon>Candidatus Schekmaniibacteriota</taxon>
    </lineage>
</organism>
<dbReference type="Proteomes" id="UP000178082">
    <property type="component" value="Unassembled WGS sequence"/>
</dbReference>
<evidence type="ECO:0000313" key="9">
    <source>
        <dbReference type="Proteomes" id="UP000178082"/>
    </source>
</evidence>
<dbReference type="Pfam" id="PF00108">
    <property type="entry name" value="Thiolase_N"/>
    <property type="match status" value="1"/>
</dbReference>
<accession>A0A1F7SHL6</accession>
<evidence type="ECO:0000256" key="4">
    <source>
        <dbReference type="PIRSR" id="PIRSR000429-1"/>
    </source>
</evidence>
<evidence type="ECO:0000256" key="2">
    <source>
        <dbReference type="ARBA" id="ARBA00022679"/>
    </source>
</evidence>
<dbReference type="FunFam" id="3.40.47.10:FF:000010">
    <property type="entry name" value="Acetyl-CoA acetyltransferase (Thiolase)"/>
    <property type="match status" value="1"/>
</dbReference>
<feature type="active site" description="Proton acceptor" evidence="4">
    <location>
        <position position="379"/>
    </location>
</feature>
<dbReference type="EMBL" id="MGDI01000025">
    <property type="protein sequence ID" value="OGL53296.1"/>
    <property type="molecule type" value="Genomic_DNA"/>
</dbReference>
<keyword evidence="3 5" id="KW-0012">Acyltransferase</keyword>
<dbReference type="InterPro" id="IPR020617">
    <property type="entry name" value="Thiolase_C"/>
</dbReference>
<dbReference type="InterPro" id="IPR002155">
    <property type="entry name" value="Thiolase"/>
</dbReference>
<dbReference type="PANTHER" id="PTHR18919:SF107">
    <property type="entry name" value="ACETYL-COA ACETYLTRANSFERASE, CYTOSOLIC"/>
    <property type="match status" value="1"/>
</dbReference>
<dbReference type="InterPro" id="IPR020616">
    <property type="entry name" value="Thiolase_N"/>
</dbReference>
<name>A0A1F7SHL6_9BACT</name>
<dbReference type="SUPFAM" id="SSF53901">
    <property type="entry name" value="Thiolase-like"/>
    <property type="match status" value="2"/>
</dbReference>
<evidence type="ECO:0000313" key="8">
    <source>
        <dbReference type="EMBL" id="OGL53296.1"/>
    </source>
</evidence>
<evidence type="ECO:0000259" key="7">
    <source>
        <dbReference type="Pfam" id="PF02803"/>
    </source>
</evidence>
<evidence type="ECO:0000256" key="1">
    <source>
        <dbReference type="ARBA" id="ARBA00010982"/>
    </source>
</evidence>
<protein>
    <submittedName>
        <fullName evidence="8">Acetyl-CoA acetyltransferase</fullName>
    </submittedName>
</protein>
<dbReference type="Gene3D" id="3.40.47.10">
    <property type="match status" value="2"/>
</dbReference>
<feature type="active site" description="Proton acceptor" evidence="4">
    <location>
        <position position="349"/>
    </location>
</feature>